<reference evidence="1 2" key="1">
    <citation type="submission" date="2019-03" db="EMBL/GenBank/DDBJ databases">
        <title>Single cell metagenomics reveals metabolic interactions within the superorganism composed of flagellate Streblomastix strix and complex community of Bacteroidetes bacteria on its surface.</title>
        <authorList>
            <person name="Treitli S.C."/>
            <person name="Kolisko M."/>
            <person name="Husnik F."/>
            <person name="Keeling P."/>
            <person name="Hampl V."/>
        </authorList>
    </citation>
    <scope>NUCLEOTIDE SEQUENCE [LARGE SCALE GENOMIC DNA]</scope>
    <source>
        <strain evidence="1">ST1C</strain>
    </source>
</reference>
<accession>A0A5J4W6W3</accession>
<dbReference type="AlphaFoldDB" id="A0A5J4W6W3"/>
<organism evidence="1 2">
    <name type="scientific">Streblomastix strix</name>
    <dbReference type="NCBI Taxonomy" id="222440"/>
    <lineage>
        <taxon>Eukaryota</taxon>
        <taxon>Metamonada</taxon>
        <taxon>Preaxostyla</taxon>
        <taxon>Oxymonadida</taxon>
        <taxon>Streblomastigidae</taxon>
        <taxon>Streblomastix</taxon>
    </lineage>
</organism>
<sequence>MQVLHASFNKVLLLEQKGHSAMNSINARSPHHIIWRGMAHDASSKKMSQFALIWFRKLLLVREHLLSLQISIVETKDYSLSSTGMGALILETTLLYEYFHLRQPILQNRLERLKEHFHQEITTLSSLIWTQQWKPMSIKKISELLTLLIKKSGIEGFTAYSIKRASIFKLVAIEI</sequence>
<dbReference type="Proteomes" id="UP000324800">
    <property type="component" value="Unassembled WGS sequence"/>
</dbReference>
<comment type="caution">
    <text evidence="1">The sequence shown here is derived from an EMBL/GenBank/DDBJ whole genome shotgun (WGS) entry which is preliminary data.</text>
</comment>
<name>A0A5J4W6W3_9EUKA</name>
<proteinExistence type="predicted"/>
<evidence type="ECO:0000313" key="2">
    <source>
        <dbReference type="Proteomes" id="UP000324800"/>
    </source>
</evidence>
<gene>
    <name evidence="1" type="ORF">EZS28_013893</name>
</gene>
<dbReference type="EMBL" id="SNRW01003176">
    <property type="protein sequence ID" value="KAA6390578.1"/>
    <property type="molecule type" value="Genomic_DNA"/>
</dbReference>
<protein>
    <submittedName>
        <fullName evidence="1">Uncharacterized protein</fullName>
    </submittedName>
</protein>
<evidence type="ECO:0000313" key="1">
    <source>
        <dbReference type="EMBL" id="KAA6390578.1"/>
    </source>
</evidence>